<reference evidence="1" key="1">
    <citation type="submission" date="2020-01" db="EMBL/GenBank/DDBJ databases">
        <title>Development of genomics and gene disruption for Polysphondylium violaceum indicates a role for the polyketide synthase stlB in stalk morphogenesis.</title>
        <authorList>
            <person name="Narita B."/>
            <person name="Kawabe Y."/>
            <person name="Kin K."/>
            <person name="Saito T."/>
            <person name="Gibbs R."/>
            <person name="Kuspa A."/>
            <person name="Muzny D."/>
            <person name="Queller D."/>
            <person name="Richards S."/>
            <person name="Strassman J."/>
            <person name="Sucgang R."/>
            <person name="Worley K."/>
            <person name="Schaap P."/>
        </authorList>
    </citation>
    <scope>NUCLEOTIDE SEQUENCE</scope>
    <source>
        <strain evidence="1">QSvi11</strain>
    </source>
</reference>
<accession>A0A8J4PJ88</accession>
<gene>
    <name evidence="1" type="ORF">CYY_010383</name>
</gene>
<keyword evidence="2" id="KW-1185">Reference proteome</keyword>
<dbReference type="EMBL" id="AJWJ01001075">
    <property type="protein sequence ID" value="KAF2068290.1"/>
    <property type="molecule type" value="Genomic_DNA"/>
</dbReference>
<protein>
    <submittedName>
        <fullName evidence="1">Uncharacterized protein</fullName>
    </submittedName>
</protein>
<evidence type="ECO:0000313" key="2">
    <source>
        <dbReference type="Proteomes" id="UP000695562"/>
    </source>
</evidence>
<comment type="caution">
    <text evidence="1">The sequence shown here is derived from an EMBL/GenBank/DDBJ whole genome shotgun (WGS) entry which is preliminary data.</text>
</comment>
<dbReference type="AlphaFoldDB" id="A0A8J4PJ88"/>
<feature type="non-terminal residue" evidence="1">
    <location>
        <position position="1"/>
    </location>
</feature>
<evidence type="ECO:0000313" key="1">
    <source>
        <dbReference type="EMBL" id="KAF2068290.1"/>
    </source>
</evidence>
<organism evidence="1 2">
    <name type="scientific">Polysphondylium violaceum</name>
    <dbReference type="NCBI Taxonomy" id="133409"/>
    <lineage>
        <taxon>Eukaryota</taxon>
        <taxon>Amoebozoa</taxon>
        <taxon>Evosea</taxon>
        <taxon>Eumycetozoa</taxon>
        <taxon>Dictyostelia</taxon>
        <taxon>Dictyosteliales</taxon>
        <taxon>Dictyosteliaceae</taxon>
        <taxon>Polysphondylium</taxon>
    </lineage>
</organism>
<sequence length="140" mass="15691">KNTALQAVLNKFQVSMTHSGVSAFKFNSNVYKINATGSRSGITLIHEMNNPDSYNQAYQKLGLSKPILSPYTVWKFRLSPTIPTNIQLFESLSKFEYIKLSLNGVGTYFNDNGAKKEEKEELASQVQSDYSNNITSIVQL</sequence>
<dbReference type="OrthoDB" id="2424457at2759"/>
<dbReference type="Proteomes" id="UP000695562">
    <property type="component" value="Unassembled WGS sequence"/>
</dbReference>
<proteinExistence type="predicted"/>
<name>A0A8J4PJ88_9MYCE</name>